<dbReference type="InterPro" id="IPR034164">
    <property type="entry name" value="Pepsin-like_dom"/>
</dbReference>
<dbReference type="HOGENOM" id="CLU_013253_1_2_1"/>
<dbReference type="AlphaFoldDB" id="K1VWX9"/>
<feature type="compositionally biased region" description="Low complexity" evidence="3">
    <location>
        <begin position="214"/>
        <end position="224"/>
    </location>
</feature>
<protein>
    <submittedName>
        <fullName evidence="6">Endopeptidase</fullName>
    </submittedName>
</protein>
<feature type="chain" id="PRO_5003854082" evidence="4">
    <location>
        <begin position="20"/>
        <end position="513"/>
    </location>
</feature>
<dbReference type="InterPro" id="IPR033121">
    <property type="entry name" value="PEPTIDASE_A1"/>
</dbReference>
<feature type="signal peptide" evidence="4">
    <location>
        <begin position="1"/>
        <end position="19"/>
    </location>
</feature>
<dbReference type="PRINTS" id="PR00792">
    <property type="entry name" value="PEPSIN"/>
</dbReference>
<dbReference type="InterPro" id="IPR001461">
    <property type="entry name" value="Aspartic_peptidase_A1"/>
</dbReference>
<dbReference type="EMBL" id="AMBO01000320">
    <property type="protein sequence ID" value="EKD01343.1"/>
    <property type="molecule type" value="Genomic_DNA"/>
</dbReference>
<accession>K1VWX9</accession>
<keyword evidence="4" id="KW-0732">Signal</keyword>
<sequence length="513" mass="54847">MRTTTTAAALLALAAATHAAPTAEAEKLNVIGGEPVAVPLVHRRTGQYRTPEERMAWAEGQAMAMRAKYGSFLNEEERSLLKRTLHEKRQNVGSLPLVDIGIDSTYAGQIDIGTPAQPFYCIMDTGSSDLWVLDDDCNDCEGISTFKLHESSTLQETNDPFGVKYGSGMVKGGIVRDTVTMGGFTVQEQTFGVVNYTKQTNPTSSSGESGGSQPGQESSGPASGIIQAPISGLMGLAWKAIANSGATPMWQTLAASKWQQKEFGVFMVRHRGDEWARQFEENGGQILFGGTNNTLYKGDLNYVSIPDQDKDYWRLKLEGINVQGNDLGYSTEWASAAIDTGTTLIGAPPDMVRAVFDQIEGSRPLASVSPTMAGYYAYPCETRVELLLKFGNKWYPVSNEDFNLGSIERTGTWCMGAVFEFGASQNSPVNWIIGAAFLKNVYTAFRYEPAAVGFAELADGVQNSDANTSSWTTSGGGGVISGDGKSQGGHSDAGRALPSLLAVIAVALAAALL</sequence>
<dbReference type="PROSITE" id="PS51767">
    <property type="entry name" value="PEPTIDASE_A1"/>
    <property type="match status" value="1"/>
</dbReference>
<dbReference type="InterPro" id="IPR021109">
    <property type="entry name" value="Peptidase_aspartic_dom_sf"/>
</dbReference>
<dbReference type="GO" id="GO:0006508">
    <property type="term" value="P:proteolysis"/>
    <property type="evidence" value="ECO:0007669"/>
    <property type="project" value="InterPro"/>
</dbReference>
<evidence type="ECO:0000256" key="1">
    <source>
        <dbReference type="ARBA" id="ARBA00007447"/>
    </source>
</evidence>
<feature type="active site" evidence="2">
    <location>
        <position position="124"/>
    </location>
</feature>
<reference evidence="6 7" key="1">
    <citation type="journal article" date="2012" name="Eukaryot. Cell">
        <title>Genome sequence of the Trichosporon asahii environmental strain CBS 8904.</title>
        <authorList>
            <person name="Yang R.Y."/>
            <person name="Li H.T."/>
            <person name="Zhu H."/>
            <person name="Zhou G.P."/>
            <person name="Wang M."/>
            <person name="Wang L."/>
        </authorList>
    </citation>
    <scope>NUCLEOTIDE SEQUENCE [LARGE SCALE GENOMIC DNA]</scope>
    <source>
        <strain evidence="6 7">CBS 8904</strain>
    </source>
</reference>
<dbReference type="OMA" id="ATMHASA"/>
<feature type="domain" description="Peptidase A1" evidence="5">
    <location>
        <begin position="106"/>
        <end position="455"/>
    </location>
</feature>
<dbReference type="GO" id="GO:0004190">
    <property type="term" value="F:aspartic-type endopeptidase activity"/>
    <property type="evidence" value="ECO:0007669"/>
    <property type="project" value="InterPro"/>
</dbReference>
<dbReference type="STRING" id="1220162.K1VWX9"/>
<keyword evidence="7" id="KW-1185">Reference proteome</keyword>
<feature type="region of interest" description="Disordered" evidence="3">
    <location>
        <begin position="197"/>
        <end position="224"/>
    </location>
</feature>
<name>K1VWX9_TRIAC</name>
<evidence type="ECO:0000313" key="6">
    <source>
        <dbReference type="EMBL" id="EKD01343.1"/>
    </source>
</evidence>
<evidence type="ECO:0000256" key="3">
    <source>
        <dbReference type="SAM" id="MobiDB-lite"/>
    </source>
</evidence>
<dbReference type="PANTHER" id="PTHR47966:SF6">
    <property type="entry name" value="PEPTIDASE A1 DOMAIN-CONTAINING PROTEIN"/>
    <property type="match status" value="1"/>
</dbReference>
<dbReference type="FunCoup" id="K1VWX9">
    <property type="interactions" value="31"/>
</dbReference>
<evidence type="ECO:0000313" key="7">
    <source>
        <dbReference type="Proteomes" id="UP000006757"/>
    </source>
</evidence>
<dbReference type="Proteomes" id="UP000006757">
    <property type="component" value="Unassembled WGS sequence"/>
</dbReference>
<gene>
    <name evidence="6" type="ORF">A1Q2_04369</name>
</gene>
<dbReference type="PANTHER" id="PTHR47966">
    <property type="entry name" value="BETA-SITE APP-CLEAVING ENZYME, ISOFORM A-RELATED"/>
    <property type="match status" value="1"/>
</dbReference>
<evidence type="ECO:0000256" key="4">
    <source>
        <dbReference type="SAM" id="SignalP"/>
    </source>
</evidence>
<dbReference type="CDD" id="cd05471">
    <property type="entry name" value="pepsin_like"/>
    <property type="match status" value="1"/>
</dbReference>
<comment type="caution">
    <text evidence="6">The sequence shown here is derived from an EMBL/GenBank/DDBJ whole genome shotgun (WGS) entry which is preliminary data.</text>
</comment>
<dbReference type="Gene3D" id="2.40.70.10">
    <property type="entry name" value="Acid Proteases"/>
    <property type="match status" value="2"/>
</dbReference>
<evidence type="ECO:0000256" key="2">
    <source>
        <dbReference type="PIRSR" id="PIRSR601461-1"/>
    </source>
</evidence>
<dbReference type="eggNOG" id="KOG1339">
    <property type="taxonomic scope" value="Eukaryota"/>
</dbReference>
<feature type="active site" evidence="2">
    <location>
        <position position="339"/>
    </location>
</feature>
<comment type="similarity">
    <text evidence="1">Belongs to the peptidase A1 family.</text>
</comment>
<dbReference type="Pfam" id="PF00026">
    <property type="entry name" value="Asp"/>
    <property type="match status" value="1"/>
</dbReference>
<proteinExistence type="inferred from homology"/>
<evidence type="ECO:0000259" key="5">
    <source>
        <dbReference type="PROSITE" id="PS51767"/>
    </source>
</evidence>
<organism evidence="6 7">
    <name type="scientific">Trichosporon asahii var. asahii (strain CBS 8904)</name>
    <name type="common">Yeast</name>
    <dbReference type="NCBI Taxonomy" id="1220162"/>
    <lineage>
        <taxon>Eukaryota</taxon>
        <taxon>Fungi</taxon>
        <taxon>Dikarya</taxon>
        <taxon>Basidiomycota</taxon>
        <taxon>Agaricomycotina</taxon>
        <taxon>Tremellomycetes</taxon>
        <taxon>Trichosporonales</taxon>
        <taxon>Trichosporonaceae</taxon>
        <taxon>Trichosporon</taxon>
    </lineage>
</organism>
<feature type="compositionally biased region" description="Gly residues" evidence="3">
    <location>
        <begin position="474"/>
        <end position="487"/>
    </location>
</feature>
<feature type="region of interest" description="Disordered" evidence="3">
    <location>
        <begin position="466"/>
        <end position="491"/>
    </location>
</feature>
<dbReference type="MEROPS" id="A01.078"/>
<dbReference type="InParanoid" id="K1VWX9"/>
<dbReference type="SUPFAM" id="SSF50630">
    <property type="entry name" value="Acid proteases"/>
    <property type="match status" value="1"/>
</dbReference>
<dbReference type="OrthoDB" id="771136at2759"/>